<name>A0AAD4F0S2_9PEZI</name>
<accession>A0AAD4F0S2</accession>
<dbReference type="EMBL" id="JAHCVI010000001">
    <property type="protein sequence ID" value="KAG7291042.1"/>
    <property type="molecule type" value="Genomic_DNA"/>
</dbReference>
<dbReference type="CDD" id="cd00882">
    <property type="entry name" value="Ras_like_GTPase"/>
    <property type="match status" value="1"/>
</dbReference>
<dbReference type="GO" id="GO:0005525">
    <property type="term" value="F:GTP binding"/>
    <property type="evidence" value="ECO:0007669"/>
    <property type="project" value="InterPro"/>
</dbReference>
<feature type="domain" description="G" evidence="2">
    <location>
        <begin position="1"/>
        <end position="58"/>
    </location>
</feature>
<evidence type="ECO:0000259" key="2">
    <source>
        <dbReference type="Pfam" id="PF01926"/>
    </source>
</evidence>
<evidence type="ECO:0000313" key="3">
    <source>
        <dbReference type="EMBL" id="KAG7291042.1"/>
    </source>
</evidence>
<dbReference type="InterPro" id="IPR027417">
    <property type="entry name" value="P-loop_NTPase"/>
</dbReference>
<protein>
    <recommendedName>
        <fullName evidence="2">G domain-containing protein</fullName>
    </recommendedName>
</protein>
<feature type="coiled-coil region" evidence="1">
    <location>
        <begin position="200"/>
        <end position="381"/>
    </location>
</feature>
<dbReference type="InterPro" id="IPR006073">
    <property type="entry name" value="GTP-bd"/>
</dbReference>
<dbReference type="SUPFAM" id="SSF52540">
    <property type="entry name" value="P-loop containing nucleoside triphosphate hydrolases"/>
    <property type="match status" value="1"/>
</dbReference>
<reference evidence="3" key="1">
    <citation type="submission" date="2023-02" db="EMBL/GenBank/DDBJ databases">
        <authorList>
            <person name="Palmer J.M."/>
        </authorList>
    </citation>
    <scope>NUCLEOTIDE SEQUENCE</scope>
    <source>
        <strain evidence="3">FW57</strain>
    </source>
</reference>
<dbReference type="Proteomes" id="UP001197093">
    <property type="component" value="Unassembled WGS sequence"/>
</dbReference>
<sequence>MGVTGSGKSTFISSLVGRDVGIGKGLKSPLIEDTTNVNVYMFEHAGRRVFLIDTPGFDDTFRSDIDVLKDVAFFFSNTYKRDVALAGIVYLHPISHNRFAGSDVRHLSMFRRMCGDDGPDLAMAKDREDELRSTDGFWGLMSSRGSRMMRFQGNEPSALEIVYHLIQMREKKGNFVLTIQKELVDEKKDLDATLAGKELRKEIDKATAQYRKKLDSLKADHDEAMKRRDEEMLKILDGQRREFEEKLAEADQAQEQLRIDMERLSAQKTAEFQRVLAEVERQKKQTEDLLNKKADELKKLHRQREADAAMAREERKHYEQQQQKLWEQVSELKVDKGRAEEQARRFEEAHSDFQNQFHQQAAQYEAQTAALTQQLGQLQRERNSNSIRWGPLAGMLAGIAVVGAGIFTANPAAIGSGVSIAGAMARGLVS</sequence>
<dbReference type="AlphaFoldDB" id="A0AAD4F0S2"/>
<dbReference type="Gene3D" id="3.40.50.300">
    <property type="entry name" value="P-loop containing nucleotide triphosphate hydrolases"/>
    <property type="match status" value="1"/>
</dbReference>
<organism evidence="3 4">
    <name type="scientific">Staphylotrichum longicolle</name>
    <dbReference type="NCBI Taxonomy" id="669026"/>
    <lineage>
        <taxon>Eukaryota</taxon>
        <taxon>Fungi</taxon>
        <taxon>Dikarya</taxon>
        <taxon>Ascomycota</taxon>
        <taxon>Pezizomycotina</taxon>
        <taxon>Sordariomycetes</taxon>
        <taxon>Sordariomycetidae</taxon>
        <taxon>Sordariales</taxon>
        <taxon>Chaetomiaceae</taxon>
        <taxon>Staphylotrichum</taxon>
    </lineage>
</organism>
<proteinExistence type="predicted"/>
<gene>
    <name evidence="3" type="ORF">NEMBOFW57_001052</name>
</gene>
<keyword evidence="1" id="KW-0175">Coiled coil</keyword>
<comment type="caution">
    <text evidence="3">The sequence shown here is derived from an EMBL/GenBank/DDBJ whole genome shotgun (WGS) entry which is preliminary data.</text>
</comment>
<evidence type="ECO:0000313" key="4">
    <source>
        <dbReference type="Proteomes" id="UP001197093"/>
    </source>
</evidence>
<dbReference type="Pfam" id="PF01926">
    <property type="entry name" value="MMR_HSR1"/>
    <property type="match status" value="1"/>
</dbReference>
<evidence type="ECO:0000256" key="1">
    <source>
        <dbReference type="SAM" id="Coils"/>
    </source>
</evidence>
<keyword evidence="4" id="KW-1185">Reference proteome</keyword>